<accession>A0A5M3WBD6</accession>
<gene>
    <name evidence="2" type="ORF">Acor_81950</name>
</gene>
<keyword evidence="3" id="KW-1185">Reference proteome</keyword>
<dbReference type="EMBL" id="BLAD01000131">
    <property type="protein sequence ID" value="GES06126.1"/>
    <property type="molecule type" value="Genomic_DNA"/>
</dbReference>
<name>A0A5M3WBD6_9ACTN</name>
<sequence>MRAMVRGEELKRTALLRAWDAVISGGDPHTIYTLVDEGGPFTPWLESGEEAEVTLTSHERLQGSGPPPCYGVYRKRRSQPPVALRQG</sequence>
<protein>
    <submittedName>
        <fullName evidence="2">Uncharacterized protein</fullName>
    </submittedName>
</protein>
<dbReference type="AlphaFoldDB" id="A0A5M3WBD6"/>
<comment type="caution">
    <text evidence="2">The sequence shown here is derived from an EMBL/GenBank/DDBJ whole genome shotgun (WGS) entry which is preliminary data.</text>
</comment>
<organism evidence="2 3">
    <name type="scientific">Acrocarpospora corrugata</name>
    <dbReference type="NCBI Taxonomy" id="35763"/>
    <lineage>
        <taxon>Bacteria</taxon>
        <taxon>Bacillati</taxon>
        <taxon>Actinomycetota</taxon>
        <taxon>Actinomycetes</taxon>
        <taxon>Streptosporangiales</taxon>
        <taxon>Streptosporangiaceae</taxon>
        <taxon>Acrocarpospora</taxon>
    </lineage>
</organism>
<evidence type="ECO:0000313" key="2">
    <source>
        <dbReference type="EMBL" id="GES06126.1"/>
    </source>
</evidence>
<proteinExistence type="predicted"/>
<evidence type="ECO:0000256" key="1">
    <source>
        <dbReference type="SAM" id="MobiDB-lite"/>
    </source>
</evidence>
<reference evidence="2 3" key="1">
    <citation type="submission" date="2019-10" db="EMBL/GenBank/DDBJ databases">
        <title>Whole genome shotgun sequence of Acrocarpospora corrugata NBRC 13972.</title>
        <authorList>
            <person name="Ichikawa N."/>
            <person name="Kimura A."/>
            <person name="Kitahashi Y."/>
            <person name="Komaki H."/>
            <person name="Oguchi A."/>
        </authorList>
    </citation>
    <scope>NUCLEOTIDE SEQUENCE [LARGE SCALE GENOMIC DNA]</scope>
    <source>
        <strain evidence="2 3">NBRC 13972</strain>
    </source>
</reference>
<evidence type="ECO:0000313" key="3">
    <source>
        <dbReference type="Proteomes" id="UP000334990"/>
    </source>
</evidence>
<feature type="region of interest" description="Disordered" evidence="1">
    <location>
        <begin position="56"/>
        <end position="87"/>
    </location>
</feature>
<dbReference type="Proteomes" id="UP000334990">
    <property type="component" value="Unassembled WGS sequence"/>
</dbReference>